<dbReference type="InterPro" id="IPR003770">
    <property type="entry name" value="MLTG-like"/>
</dbReference>
<keyword evidence="1" id="KW-1003">Cell membrane</keyword>
<keyword evidence="6" id="KW-0961">Cell wall biogenesis/degradation</keyword>
<protein>
    <recommendedName>
        <fullName evidence="9">Endolytic murein transglycosylase</fullName>
    </recommendedName>
</protein>
<evidence type="ECO:0000256" key="4">
    <source>
        <dbReference type="ARBA" id="ARBA00023136"/>
    </source>
</evidence>
<gene>
    <name evidence="7" type="ORF">A3B19_03910</name>
</gene>
<dbReference type="PANTHER" id="PTHR30518:SF2">
    <property type="entry name" value="ENDOLYTIC MUREIN TRANSGLYCOSYLASE"/>
    <property type="match status" value="1"/>
</dbReference>
<dbReference type="NCBIfam" id="TIGR00247">
    <property type="entry name" value="endolytic transglycosylase MltG"/>
    <property type="match status" value="1"/>
</dbReference>
<dbReference type="EMBL" id="MFIF01000006">
    <property type="protein sequence ID" value="OGF87334.1"/>
    <property type="molecule type" value="Genomic_DNA"/>
</dbReference>
<name>A0A1F5XHC2_9BACT</name>
<evidence type="ECO:0000313" key="7">
    <source>
        <dbReference type="EMBL" id="OGF87334.1"/>
    </source>
</evidence>
<evidence type="ECO:0000256" key="5">
    <source>
        <dbReference type="ARBA" id="ARBA00023239"/>
    </source>
</evidence>
<keyword evidence="5" id="KW-0456">Lyase</keyword>
<keyword evidence="2" id="KW-0812">Transmembrane</keyword>
<dbReference type="GO" id="GO:0016829">
    <property type="term" value="F:lyase activity"/>
    <property type="evidence" value="ECO:0007669"/>
    <property type="project" value="UniProtKB-KW"/>
</dbReference>
<reference evidence="7 8" key="1">
    <citation type="journal article" date="2016" name="Nat. Commun.">
        <title>Thousands of microbial genomes shed light on interconnected biogeochemical processes in an aquifer system.</title>
        <authorList>
            <person name="Anantharaman K."/>
            <person name="Brown C.T."/>
            <person name="Hug L.A."/>
            <person name="Sharon I."/>
            <person name="Castelle C.J."/>
            <person name="Probst A.J."/>
            <person name="Thomas B.C."/>
            <person name="Singh A."/>
            <person name="Wilkins M.J."/>
            <person name="Karaoz U."/>
            <person name="Brodie E.L."/>
            <person name="Williams K.H."/>
            <person name="Hubbard S.S."/>
            <person name="Banfield J.F."/>
        </authorList>
    </citation>
    <scope>NUCLEOTIDE SEQUENCE [LARGE SCALE GENOMIC DNA]</scope>
</reference>
<dbReference type="Pfam" id="PF02618">
    <property type="entry name" value="YceG"/>
    <property type="match status" value="1"/>
</dbReference>
<evidence type="ECO:0000313" key="8">
    <source>
        <dbReference type="Proteomes" id="UP000177346"/>
    </source>
</evidence>
<proteinExistence type="predicted"/>
<sequence length="255" mass="29059">MIQNGDIKKLLIAAFALVLLLFSIFFLGKFPAYIKYKEEEKIVSNEVAVTIPEGYNVRQMGETFEKAGLFPKDEFVLEARKHEGYLFPDTYRFYKTAKPEQVIGRMRDNFNKKITPEILAEAKNSGKTLEQIIIMASILEEEVKSAADMKIVAGILWKRLQLGMGLNVDASLTYVLGKPSSELTEEDLKYDSPYNTYRYRGLPQGPISNPGMDAILAALRPMVSEYFYYLTDKGGVARYAWTLEEHGSNKFKYLK</sequence>
<comment type="caution">
    <text evidence="7">The sequence shown here is derived from an EMBL/GenBank/DDBJ whole genome shotgun (WGS) entry which is preliminary data.</text>
</comment>
<dbReference type="Gene3D" id="3.30.1490.480">
    <property type="entry name" value="Endolytic murein transglycosylase"/>
    <property type="match status" value="1"/>
</dbReference>
<keyword evidence="3" id="KW-1133">Transmembrane helix</keyword>
<dbReference type="GO" id="GO:0071555">
    <property type="term" value="P:cell wall organization"/>
    <property type="evidence" value="ECO:0007669"/>
    <property type="project" value="UniProtKB-KW"/>
</dbReference>
<evidence type="ECO:0008006" key="9">
    <source>
        <dbReference type="Google" id="ProtNLM"/>
    </source>
</evidence>
<evidence type="ECO:0000256" key="6">
    <source>
        <dbReference type="ARBA" id="ARBA00023316"/>
    </source>
</evidence>
<evidence type="ECO:0000256" key="2">
    <source>
        <dbReference type="ARBA" id="ARBA00022692"/>
    </source>
</evidence>
<organism evidence="7 8">
    <name type="scientific">Candidatus Giovannonibacteria bacterium RIFCSPLOWO2_01_FULL_46_32</name>
    <dbReference type="NCBI Taxonomy" id="1798353"/>
    <lineage>
        <taxon>Bacteria</taxon>
        <taxon>Candidatus Giovannoniibacteriota</taxon>
    </lineage>
</organism>
<accession>A0A1F5XHC2</accession>
<evidence type="ECO:0000256" key="1">
    <source>
        <dbReference type="ARBA" id="ARBA00022475"/>
    </source>
</evidence>
<dbReference type="PANTHER" id="PTHR30518">
    <property type="entry name" value="ENDOLYTIC MUREIN TRANSGLYCOSYLASE"/>
    <property type="match status" value="1"/>
</dbReference>
<dbReference type="Proteomes" id="UP000177346">
    <property type="component" value="Unassembled WGS sequence"/>
</dbReference>
<evidence type="ECO:0000256" key="3">
    <source>
        <dbReference type="ARBA" id="ARBA00022989"/>
    </source>
</evidence>
<dbReference type="AlphaFoldDB" id="A0A1F5XHC2"/>
<keyword evidence="4" id="KW-0472">Membrane</keyword>